<evidence type="ECO:0000256" key="4">
    <source>
        <dbReference type="ARBA" id="ARBA00022801"/>
    </source>
</evidence>
<comment type="catalytic activity">
    <reaction evidence="7 9">
        <text>O-phospho-L-seryl-[protein] + H2O = L-seryl-[protein] + phosphate</text>
        <dbReference type="Rhea" id="RHEA:20629"/>
        <dbReference type="Rhea" id="RHEA-COMP:9863"/>
        <dbReference type="Rhea" id="RHEA-COMP:11604"/>
        <dbReference type="ChEBI" id="CHEBI:15377"/>
        <dbReference type="ChEBI" id="CHEBI:29999"/>
        <dbReference type="ChEBI" id="CHEBI:43474"/>
        <dbReference type="ChEBI" id="CHEBI:83421"/>
        <dbReference type="EC" id="3.1.3.16"/>
    </reaction>
</comment>
<evidence type="ECO:0000256" key="1">
    <source>
        <dbReference type="ARBA" id="ARBA00004123"/>
    </source>
</evidence>
<sequence>MNRLNFAMVCASNNNRSMEAHALLEQNNFQVGSFGVGGHVKLPGPSAKEPNVYKFGTSYQIMMEDLEKKDRSLYTRNGILNMLRRNMAVKLAPQRWQDSKEQFDVAMTFQERVMEHLVEDMNGREQTSMRRLLVVNMDVKDNHEEAANAAPQALLLCQMIQDAEDWEDDIDEIMDKFEAQTGRRPLYTICFY</sequence>
<gene>
    <name evidence="10" type="ORF">WJX74_004159</name>
</gene>
<evidence type="ECO:0000256" key="8">
    <source>
        <dbReference type="ARBA" id="ARBA00048336"/>
    </source>
</evidence>
<evidence type="ECO:0000256" key="3">
    <source>
        <dbReference type="ARBA" id="ARBA00022664"/>
    </source>
</evidence>
<dbReference type="EMBL" id="JALJOS010000002">
    <property type="protein sequence ID" value="KAK9842902.1"/>
    <property type="molecule type" value="Genomic_DNA"/>
</dbReference>
<evidence type="ECO:0000256" key="5">
    <source>
        <dbReference type="ARBA" id="ARBA00022912"/>
    </source>
</evidence>
<dbReference type="Pfam" id="PF04722">
    <property type="entry name" value="Ssu72"/>
    <property type="match status" value="1"/>
</dbReference>
<comment type="similarity">
    <text evidence="2 9">Belongs to the SSU72 phosphatase family.</text>
</comment>
<keyword evidence="3 9" id="KW-0507">mRNA processing</keyword>
<evidence type="ECO:0000256" key="7">
    <source>
        <dbReference type="ARBA" id="ARBA00047761"/>
    </source>
</evidence>
<dbReference type="InterPro" id="IPR006811">
    <property type="entry name" value="RNA_pol_II_suA"/>
</dbReference>
<keyword evidence="6 9" id="KW-0539">Nucleus</keyword>
<dbReference type="FunFam" id="3.40.50.2300:FF:000182">
    <property type="entry name" value="RNA polymerase II subunit A"/>
    <property type="match status" value="1"/>
</dbReference>
<evidence type="ECO:0000313" key="11">
    <source>
        <dbReference type="Proteomes" id="UP001438707"/>
    </source>
</evidence>
<proteinExistence type="inferred from homology"/>
<comment type="caution">
    <text evidence="10">The sequence shown here is derived from an EMBL/GenBank/DDBJ whole genome shotgun (WGS) entry which is preliminary data.</text>
</comment>
<dbReference type="Proteomes" id="UP001438707">
    <property type="component" value="Unassembled WGS sequence"/>
</dbReference>
<name>A0AAW1SAP6_9CHLO</name>
<comment type="subcellular location">
    <subcellularLocation>
        <location evidence="1 9">Nucleus</location>
    </subcellularLocation>
</comment>
<keyword evidence="11" id="KW-1185">Reference proteome</keyword>
<dbReference type="EC" id="3.1.3.16" evidence="9"/>
<dbReference type="GO" id="GO:0031124">
    <property type="term" value="P:mRNA 3'-end processing"/>
    <property type="evidence" value="ECO:0007669"/>
    <property type="project" value="UniProtKB-ARBA"/>
</dbReference>
<dbReference type="AlphaFoldDB" id="A0AAW1SAP6"/>
<evidence type="ECO:0000256" key="6">
    <source>
        <dbReference type="ARBA" id="ARBA00023242"/>
    </source>
</evidence>
<comment type="function">
    <text evidence="9">Protein phosphatase that catalyzes the dephosphorylation of the C-terminal domain of RNA polymerase II. Plays a role in RNA processing and termination.</text>
</comment>
<reference evidence="10 11" key="1">
    <citation type="journal article" date="2024" name="Nat. Commun.">
        <title>Phylogenomics reveals the evolutionary origins of lichenization in chlorophyte algae.</title>
        <authorList>
            <person name="Puginier C."/>
            <person name="Libourel C."/>
            <person name="Otte J."/>
            <person name="Skaloud P."/>
            <person name="Haon M."/>
            <person name="Grisel S."/>
            <person name="Petersen M."/>
            <person name="Berrin J.G."/>
            <person name="Delaux P.M."/>
            <person name="Dal Grande F."/>
            <person name="Keller J."/>
        </authorList>
    </citation>
    <scope>NUCLEOTIDE SEQUENCE [LARGE SCALE GENOMIC DNA]</scope>
    <source>
        <strain evidence="10 11">SAG 2145</strain>
    </source>
</reference>
<accession>A0AAW1SAP6</accession>
<dbReference type="FunFam" id="3.40.50.2300:FF:000039">
    <property type="entry name" value="RNA polymerase II subunit A C-terminal domain phosphatase"/>
    <property type="match status" value="1"/>
</dbReference>
<dbReference type="GO" id="GO:0005634">
    <property type="term" value="C:nucleus"/>
    <property type="evidence" value="ECO:0007669"/>
    <property type="project" value="UniProtKB-SubCell"/>
</dbReference>
<organism evidence="10 11">
    <name type="scientific">Apatococcus lobatus</name>
    <dbReference type="NCBI Taxonomy" id="904363"/>
    <lineage>
        <taxon>Eukaryota</taxon>
        <taxon>Viridiplantae</taxon>
        <taxon>Chlorophyta</taxon>
        <taxon>core chlorophytes</taxon>
        <taxon>Trebouxiophyceae</taxon>
        <taxon>Chlorellales</taxon>
        <taxon>Chlorellaceae</taxon>
        <taxon>Apatococcus</taxon>
    </lineage>
</organism>
<evidence type="ECO:0000256" key="9">
    <source>
        <dbReference type="RuleBase" id="RU369031"/>
    </source>
</evidence>
<keyword evidence="5 9" id="KW-0904">Protein phosphatase</keyword>
<comment type="catalytic activity">
    <reaction evidence="8 9">
        <text>O-phospho-L-threonyl-[protein] + H2O = L-threonyl-[protein] + phosphate</text>
        <dbReference type="Rhea" id="RHEA:47004"/>
        <dbReference type="Rhea" id="RHEA-COMP:11060"/>
        <dbReference type="Rhea" id="RHEA-COMP:11605"/>
        <dbReference type="ChEBI" id="CHEBI:15377"/>
        <dbReference type="ChEBI" id="CHEBI:30013"/>
        <dbReference type="ChEBI" id="CHEBI:43474"/>
        <dbReference type="ChEBI" id="CHEBI:61977"/>
        <dbReference type="EC" id="3.1.3.16"/>
    </reaction>
</comment>
<evidence type="ECO:0000313" key="10">
    <source>
        <dbReference type="EMBL" id="KAK9842902.1"/>
    </source>
</evidence>
<keyword evidence="4 9" id="KW-0378">Hydrolase</keyword>
<evidence type="ECO:0000256" key="2">
    <source>
        <dbReference type="ARBA" id="ARBA00008978"/>
    </source>
</evidence>
<dbReference type="Gene3D" id="3.40.50.2300">
    <property type="match status" value="2"/>
</dbReference>
<dbReference type="GO" id="GO:0008420">
    <property type="term" value="F:RNA polymerase II CTD heptapeptide repeat phosphatase activity"/>
    <property type="evidence" value="ECO:0007669"/>
    <property type="project" value="UniProtKB-ARBA"/>
</dbReference>
<protein>
    <recommendedName>
        <fullName evidence="9">RNA polymerase II subunit A C-terminal domain phosphatase SSU72</fullName>
        <shortName evidence="9">CTD phosphatase SSU72</shortName>
        <ecNumber evidence="9">3.1.3.16</ecNumber>
    </recommendedName>
</protein>
<dbReference type="PANTHER" id="PTHR20383">
    <property type="entry name" value="RNA POLYMERASE II SUBUNIT A C-TERMINAL DOMAIN PHOSPHATASE"/>
    <property type="match status" value="1"/>
</dbReference>